<evidence type="ECO:0000313" key="2">
    <source>
        <dbReference type="EMBL" id="KAJ7646189.1"/>
    </source>
</evidence>
<keyword evidence="1" id="KW-0812">Transmembrane</keyword>
<evidence type="ECO:0000313" key="3">
    <source>
        <dbReference type="Proteomes" id="UP001221757"/>
    </source>
</evidence>
<feature type="transmembrane region" description="Helical" evidence="1">
    <location>
        <begin position="29"/>
        <end position="47"/>
    </location>
</feature>
<feature type="transmembrane region" description="Helical" evidence="1">
    <location>
        <begin position="118"/>
        <end position="139"/>
    </location>
</feature>
<feature type="transmembrane region" description="Helical" evidence="1">
    <location>
        <begin position="79"/>
        <end position="98"/>
    </location>
</feature>
<keyword evidence="1" id="KW-1133">Transmembrane helix</keyword>
<sequence>MTMIGIHIVAIMMLLRINALYADKRVVGGCLLLLFMIMFGMNAWLLTRGEPVAHNPQSGVRACTMIFPPDISAIASSSAWLPLLYDSVVLGLTLNKTIPLVKRNNGTFMMKRLLEDGLIYYTAIFTVTLVLTIMIISAPPGLKNIAAQLELLIAVNTVSSSLLWLENLNWNIGRHDVADHPQPQEMRARALQEHDLARSGTVVFQSVWPTTGTVIAPDVYRNPGDW</sequence>
<comment type="caution">
    <text evidence="2">The sequence shown here is derived from an EMBL/GenBank/DDBJ whole genome shotgun (WGS) entry which is preliminary data.</text>
</comment>
<gene>
    <name evidence="2" type="ORF">B0H17DRAFT_1215759</name>
</gene>
<keyword evidence="3" id="KW-1185">Reference proteome</keyword>
<evidence type="ECO:0000256" key="1">
    <source>
        <dbReference type="SAM" id="Phobius"/>
    </source>
</evidence>
<protein>
    <submittedName>
        <fullName evidence="2">Uncharacterized protein</fullName>
    </submittedName>
</protein>
<keyword evidence="1" id="KW-0472">Membrane</keyword>
<name>A0AAD7CDE2_MYCRO</name>
<feature type="transmembrane region" description="Helical" evidence="1">
    <location>
        <begin position="6"/>
        <end position="22"/>
    </location>
</feature>
<proteinExistence type="predicted"/>
<dbReference type="AlphaFoldDB" id="A0AAD7CDE2"/>
<reference evidence="2" key="1">
    <citation type="submission" date="2023-03" db="EMBL/GenBank/DDBJ databases">
        <title>Massive genome expansion in bonnet fungi (Mycena s.s.) driven by repeated elements and novel gene families across ecological guilds.</title>
        <authorList>
            <consortium name="Lawrence Berkeley National Laboratory"/>
            <person name="Harder C.B."/>
            <person name="Miyauchi S."/>
            <person name="Viragh M."/>
            <person name="Kuo A."/>
            <person name="Thoen E."/>
            <person name="Andreopoulos B."/>
            <person name="Lu D."/>
            <person name="Skrede I."/>
            <person name="Drula E."/>
            <person name="Henrissat B."/>
            <person name="Morin E."/>
            <person name="Kohler A."/>
            <person name="Barry K."/>
            <person name="LaButti K."/>
            <person name="Morin E."/>
            <person name="Salamov A."/>
            <person name="Lipzen A."/>
            <person name="Mereny Z."/>
            <person name="Hegedus B."/>
            <person name="Baldrian P."/>
            <person name="Stursova M."/>
            <person name="Weitz H."/>
            <person name="Taylor A."/>
            <person name="Grigoriev I.V."/>
            <person name="Nagy L.G."/>
            <person name="Martin F."/>
            <person name="Kauserud H."/>
        </authorList>
    </citation>
    <scope>NUCLEOTIDE SEQUENCE</scope>
    <source>
        <strain evidence="2">CBHHK067</strain>
    </source>
</reference>
<dbReference type="Proteomes" id="UP001221757">
    <property type="component" value="Unassembled WGS sequence"/>
</dbReference>
<dbReference type="EMBL" id="JARKIE010000386">
    <property type="protein sequence ID" value="KAJ7646189.1"/>
    <property type="molecule type" value="Genomic_DNA"/>
</dbReference>
<organism evidence="2 3">
    <name type="scientific">Mycena rosella</name>
    <name type="common">Pink bonnet</name>
    <name type="synonym">Agaricus rosellus</name>
    <dbReference type="NCBI Taxonomy" id="1033263"/>
    <lineage>
        <taxon>Eukaryota</taxon>
        <taxon>Fungi</taxon>
        <taxon>Dikarya</taxon>
        <taxon>Basidiomycota</taxon>
        <taxon>Agaricomycotina</taxon>
        <taxon>Agaricomycetes</taxon>
        <taxon>Agaricomycetidae</taxon>
        <taxon>Agaricales</taxon>
        <taxon>Marasmiineae</taxon>
        <taxon>Mycenaceae</taxon>
        <taxon>Mycena</taxon>
    </lineage>
</organism>
<accession>A0AAD7CDE2</accession>